<dbReference type="CDD" id="cd00212">
    <property type="entry name" value="PTS_IIB_glc"/>
    <property type="match status" value="1"/>
</dbReference>
<evidence type="ECO:0000256" key="3">
    <source>
        <dbReference type="ARBA" id="ARBA00022475"/>
    </source>
</evidence>
<dbReference type="Pfam" id="PF02378">
    <property type="entry name" value="PTS_EIIC"/>
    <property type="match status" value="1"/>
</dbReference>
<evidence type="ECO:0000256" key="5">
    <source>
        <dbReference type="ARBA" id="ARBA00022679"/>
    </source>
</evidence>
<keyword evidence="5 15" id="KW-0808">Transferase</keyword>
<evidence type="ECO:0000256" key="8">
    <source>
        <dbReference type="ARBA" id="ARBA00022777"/>
    </source>
</evidence>
<dbReference type="Pfam" id="PF00367">
    <property type="entry name" value="PTS_EIIB"/>
    <property type="match status" value="1"/>
</dbReference>
<dbReference type="GO" id="GO:0016301">
    <property type="term" value="F:kinase activity"/>
    <property type="evidence" value="ECO:0007669"/>
    <property type="project" value="UniProtKB-KW"/>
</dbReference>
<evidence type="ECO:0000256" key="4">
    <source>
        <dbReference type="ARBA" id="ARBA00022597"/>
    </source>
</evidence>
<keyword evidence="6" id="KW-0598">Phosphotransferase system</keyword>
<evidence type="ECO:0000256" key="9">
    <source>
        <dbReference type="ARBA" id="ARBA00022989"/>
    </source>
</evidence>
<evidence type="ECO:0000256" key="2">
    <source>
        <dbReference type="ARBA" id="ARBA00022448"/>
    </source>
</evidence>
<name>D1PQY4_9FIRM</name>
<feature type="transmembrane region" description="Helical" evidence="12">
    <location>
        <begin position="216"/>
        <end position="238"/>
    </location>
</feature>
<feature type="transmembrane region" description="Helical" evidence="12">
    <location>
        <begin position="108"/>
        <end position="127"/>
    </location>
</feature>
<protein>
    <submittedName>
        <fullName evidence="15">PTS system, glucose-like IIB component</fullName>
        <ecNumber evidence="15">2.7.1.69</ecNumber>
    </submittedName>
</protein>
<dbReference type="EMBL" id="ACBY02000054">
    <property type="protein sequence ID" value="EFB74831.1"/>
    <property type="molecule type" value="Genomic_DNA"/>
</dbReference>
<feature type="transmembrane region" description="Helical" evidence="12">
    <location>
        <begin position="73"/>
        <end position="101"/>
    </location>
</feature>
<reference evidence="15" key="1">
    <citation type="submission" date="2009-12" db="EMBL/GenBank/DDBJ databases">
        <authorList>
            <person name="Weinstock G."/>
            <person name="Sodergren E."/>
            <person name="Clifton S."/>
            <person name="Fulton L."/>
            <person name="Fulton B."/>
            <person name="Courtney L."/>
            <person name="Fronick C."/>
            <person name="Harrison M."/>
            <person name="Strong C."/>
            <person name="Farmer C."/>
            <person name="Delahaunty K."/>
            <person name="Markovic C."/>
            <person name="Hall O."/>
            <person name="Minx P."/>
            <person name="Tomlinson C."/>
            <person name="Mitreva M."/>
            <person name="Nelson J."/>
            <person name="Hou S."/>
            <person name="Wollam A."/>
            <person name="Pepin K.H."/>
            <person name="Johnson M."/>
            <person name="Bhonagiri V."/>
            <person name="Nash W.E."/>
            <person name="Warren W."/>
            <person name="Chinwalla A."/>
            <person name="Mardis E.R."/>
            <person name="Wilson R.K."/>
        </authorList>
    </citation>
    <scope>NUCLEOTIDE SEQUENCE [LARGE SCALE GENOMIC DNA]</scope>
    <source>
        <strain evidence="15">DSM 15176</strain>
    </source>
</reference>
<gene>
    <name evidence="15" type="ORF">SUBVAR_06811</name>
</gene>
<feature type="transmembrane region" description="Helical" evidence="12">
    <location>
        <begin position="349"/>
        <end position="372"/>
    </location>
</feature>
<evidence type="ECO:0000313" key="16">
    <source>
        <dbReference type="Proteomes" id="UP000003438"/>
    </source>
</evidence>
<dbReference type="PROSITE" id="PS51103">
    <property type="entry name" value="PTS_EIIC_TYPE_1"/>
    <property type="match status" value="1"/>
</dbReference>
<dbReference type="InterPro" id="IPR013013">
    <property type="entry name" value="PTS_EIIC_1"/>
</dbReference>
<evidence type="ECO:0000259" key="14">
    <source>
        <dbReference type="PROSITE" id="PS51103"/>
    </source>
</evidence>
<dbReference type="GO" id="GO:0005886">
    <property type="term" value="C:plasma membrane"/>
    <property type="evidence" value="ECO:0007669"/>
    <property type="project" value="UniProtKB-SubCell"/>
</dbReference>
<evidence type="ECO:0000256" key="6">
    <source>
        <dbReference type="ARBA" id="ARBA00022683"/>
    </source>
</evidence>
<keyword evidence="4" id="KW-0762">Sugar transport</keyword>
<dbReference type="eggNOG" id="COG1264">
    <property type="taxonomic scope" value="Bacteria"/>
</dbReference>
<proteinExistence type="predicted"/>
<evidence type="ECO:0000256" key="10">
    <source>
        <dbReference type="ARBA" id="ARBA00023136"/>
    </source>
</evidence>
<dbReference type="GO" id="GO:0008982">
    <property type="term" value="F:protein-N(PI)-phosphohistidine-sugar phosphotransferase activity"/>
    <property type="evidence" value="ECO:0007669"/>
    <property type="project" value="InterPro"/>
</dbReference>
<keyword evidence="8" id="KW-0418">Kinase</keyword>
<evidence type="ECO:0000256" key="1">
    <source>
        <dbReference type="ARBA" id="ARBA00004651"/>
    </source>
</evidence>
<keyword evidence="7 12" id="KW-0812">Transmembrane</keyword>
<dbReference type="GO" id="GO:0090563">
    <property type="term" value="F:protein-phosphocysteine-sugar phosphotransferase activity"/>
    <property type="evidence" value="ECO:0007669"/>
    <property type="project" value="TreeGrafter"/>
</dbReference>
<dbReference type="PROSITE" id="PS51098">
    <property type="entry name" value="PTS_EIIB_TYPE_1"/>
    <property type="match status" value="1"/>
</dbReference>
<accession>D1PQY4</accession>
<dbReference type="HOGENOM" id="CLU_012312_1_0_9"/>
<dbReference type="InterPro" id="IPR018113">
    <property type="entry name" value="PTrfase_EIIB_Cys"/>
</dbReference>
<dbReference type="EC" id="2.7.1.69" evidence="15"/>
<dbReference type="InterPro" id="IPR003352">
    <property type="entry name" value="PTS_EIIC"/>
</dbReference>
<evidence type="ECO:0000259" key="13">
    <source>
        <dbReference type="PROSITE" id="PS51098"/>
    </source>
</evidence>
<keyword evidence="16" id="KW-1185">Reference proteome</keyword>
<dbReference type="eggNOG" id="COG1263">
    <property type="taxonomic scope" value="Bacteria"/>
</dbReference>
<evidence type="ECO:0000256" key="12">
    <source>
        <dbReference type="SAM" id="Phobius"/>
    </source>
</evidence>
<evidence type="ECO:0000313" key="15">
    <source>
        <dbReference type="EMBL" id="EFB74831.1"/>
    </source>
</evidence>
<keyword evidence="10 12" id="KW-0472">Membrane</keyword>
<feature type="transmembrane region" description="Helical" evidence="12">
    <location>
        <begin position="403"/>
        <end position="424"/>
    </location>
</feature>
<dbReference type="InterPro" id="IPR036878">
    <property type="entry name" value="Glu_permease_IIB"/>
</dbReference>
<dbReference type="PANTHER" id="PTHR30009:SF24">
    <property type="entry name" value="PTS SYSTEM, IIBC COMPONENT"/>
    <property type="match status" value="1"/>
</dbReference>
<feature type="domain" description="PTS EIIB type-1" evidence="13">
    <location>
        <begin position="468"/>
        <end position="550"/>
    </location>
</feature>
<dbReference type="Gene3D" id="3.30.1360.60">
    <property type="entry name" value="Glucose permease domain IIB"/>
    <property type="match status" value="1"/>
</dbReference>
<dbReference type="GO" id="GO:0009401">
    <property type="term" value="P:phosphoenolpyruvate-dependent sugar phosphotransferase system"/>
    <property type="evidence" value="ECO:0007669"/>
    <property type="project" value="UniProtKB-KW"/>
</dbReference>
<feature type="transmembrane region" description="Helical" evidence="12">
    <location>
        <begin position="32"/>
        <end position="53"/>
    </location>
</feature>
<feature type="transmembrane region" description="Helical" evidence="12">
    <location>
        <begin position="190"/>
        <end position="210"/>
    </location>
</feature>
<keyword evidence="9 12" id="KW-1133">Transmembrane helix</keyword>
<dbReference type="PANTHER" id="PTHR30009">
    <property type="entry name" value="CYTOCHROME C-TYPE SYNTHESIS PROTEIN AND PTS TRANSMEMBRANE COMPONENT"/>
    <property type="match status" value="1"/>
</dbReference>
<dbReference type="AlphaFoldDB" id="D1PQY4"/>
<keyword evidence="3" id="KW-1003">Cell membrane</keyword>
<feature type="active site" description="Phosphocysteine intermediate; for EIIB activity" evidence="11">
    <location>
        <position position="490"/>
    </location>
</feature>
<evidence type="ECO:0000256" key="7">
    <source>
        <dbReference type="ARBA" id="ARBA00022692"/>
    </source>
</evidence>
<dbReference type="InterPro" id="IPR050429">
    <property type="entry name" value="PTS_Glucose_EIICBA"/>
</dbReference>
<dbReference type="InterPro" id="IPR001996">
    <property type="entry name" value="PTS_IIB_1"/>
</dbReference>
<comment type="caution">
    <text evidence="15">The sequence shown here is derived from an EMBL/GenBank/DDBJ whole genome shotgun (WGS) entry which is preliminary data.</text>
</comment>
<comment type="subcellular location">
    <subcellularLocation>
        <location evidence="1">Cell membrane</location>
        <topology evidence="1">Multi-pass membrane protein</topology>
    </subcellularLocation>
</comment>
<keyword evidence="2" id="KW-0813">Transport</keyword>
<organism evidence="15 16">
    <name type="scientific">Subdoligranulum variabile DSM 15176</name>
    <dbReference type="NCBI Taxonomy" id="411471"/>
    <lineage>
        <taxon>Bacteria</taxon>
        <taxon>Bacillati</taxon>
        <taxon>Bacillota</taxon>
        <taxon>Clostridia</taxon>
        <taxon>Eubacteriales</taxon>
        <taxon>Oscillospiraceae</taxon>
        <taxon>Subdoligranulum</taxon>
    </lineage>
</organism>
<sequence>MDAPAKQSLYGVQKEKNMKEKIMDGLQKFSKAMFIPVLILPIAGILIAVGNLFTNTRLQAVLPFLNNPVTIGFGTLLSGSLNAILTNLGVIFCVGLAVGLANKKKSEAGFISLLAFLVFINAMNKFMGLQGMLVEGSLSGTGQALVLGVQVLDMGVFLGLMLGIIVAIIHNRFCETEFNNAFQIYGGTRFVFIVLIPIMVVFAVVMTYLWPFAQAGINALGGFIQTTGNFGLFIYGMLERLLIPTGLHHLVYTPFLYTSLGGVETIAGQVYEGARNIYYAEIADESIKVLSQSVIWDARGISKMFGLIGACLAMYHTARPENRGKIKAMLIAAATTSFIAGVTEPIEFSFLFVAPILFVVHAVLAGSSFVILNLIGCRAIGPNGFIDFLLYNVPLGFEKTRWPLYILVGVLYFALYYVIFRFLIVKLNLHTLGRESEGMEMKLHSKAEYKAKVAADSTAAAPAKAAAQVDGAVVVEGLGGKDNILKVTNCYTRLRTELVNPDLVDEDKLKNQTGATAIVRKGKNVQVVYGLQVNAVRKAVDEELGIQETD</sequence>
<dbReference type="STRING" id="411471.SUBVAR_06811"/>
<feature type="transmembrane region" description="Helical" evidence="12">
    <location>
        <begin position="147"/>
        <end position="169"/>
    </location>
</feature>
<dbReference type="Proteomes" id="UP000003438">
    <property type="component" value="Unassembled WGS sequence"/>
</dbReference>
<evidence type="ECO:0000256" key="11">
    <source>
        <dbReference type="PROSITE-ProRule" id="PRU00421"/>
    </source>
</evidence>
<dbReference type="SUPFAM" id="SSF55604">
    <property type="entry name" value="Glucose permease domain IIB"/>
    <property type="match status" value="1"/>
</dbReference>
<feature type="domain" description="PTS EIIC type-1" evidence="14">
    <location>
        <begin position="20"/>
        <end position="436"/>
    </location>
</feature>